<dbReference type="HOGENOM" id="CLU_036146_2_0_0"/>
<dbReference type="Gene3D" id="3.40.50.11720">
    <property type="entry name" value="3-Deoxy-D-manno-octulosonic-acid transferase, N-terminal domain"/>
    <property type="match status" value="1"/>
</dbReference>
<keyword evidence="9" id="KW-0448">Lipopolysaccharide biosynthesis</keyword>
<dbReference type="GO" id="GO:0005886">
    <property type="term" value="C:plasma membrane"/>
    <property type="evidence" value="ECO:0007669"/>
    <property type="project" value="UniProtKB-SubCell"/>
</dbReference>
<dbReference type="GO" id="GO:0009245">
    <property type="term" value="P:lipid A biosynthetic process"/>
    <property type="evidence" value="ECO:0007669"/>
    <property type="project" value="TreeGrafter"/>
</dbReference>
<evidence type="ECO:0000256" key="3">
    <source>
        <dbReference type="ARBA" id="ARBA00019077"/>
    </source>
</evidence>
<feature type="site" description="Transition state stabilizer" evidence="8">
    <location>
        <position position="202"/>
    </location>
</feature>
<evidence type="ECO:0000256" key="8">
    <source>
        <dbReference type="PIRSR" id="PIRSR639901-2"/>
    </source>
</evidence>
<feature type="site" description="Transition state stabilizer" evidence="8">
    <location>
        <position position="125"/>
    </location>
</feature>
<dbReference type="InterPro" id="IPR007507">
    <property type="entry name" value="Glycos_transf_N"/>
</dbReference>
<dbReference type="SUPFAM" id="SSF53756">
    <property type="entry name" value="UDP-Glycosyltransferase/glycogen phosphorylase"/>
    <property type="match status" value="1"/>
</dbReference>
<keyword evidence="9" id="KW-1003">Cell membrane</keyword>
<organism evidence="11 12">
    <name type="scientific">Thermodesulfatator indicus (strain DSM 15286 / JCM 11887 / CIR29812)</name>
    <dbReference type="NCBI Taxonomy" id="667014"/>
    <lineage>
        <taxon>Bacteria</taxon>
        <taxon>Pseudomonadati</taxon>
        <taxon>Thermodesulfobacteriota</taxon>
        <taxon>Thermodesulfobacteria</taxon>
        <taxon>Thermodesulfobacteriales</taxon>
        <taxon>Thermodesulfatatoraceae</taxon>
        <taxon>Thermodesulfatator</taxon>
    </lineage>
</organism>
<dbReference type="RefSeq" id="WP_013906784.1">
    <property type="nucleotide sequence ID" value="NC_015681.1"/>
</dbReference>
<dbReference type="Proteomes" id="UP000006793">
    <property type="component" value="Chromosome"/>
</dbReference>
<evidence type="ECO:0000256" key="9">
    <source>
        <dbReference type="RuleBase" id="RU365103"/>
    </source>
</evidence>
<comment type="catalytic activity">
    <reaction evidence="6 9">
        <text>lipid IVA (E. coli) + CMP-3-deoxy-beta-D-manno-octulosonate = alpha-Kdo-(2-&gt;6)-lipid IVA (E. coli) + CMP + H(+)</text>
        <dbReference type="Rhea" id="RHEA:28066"/>
        <dbReference type="ChEBI" id="CHEBI:15378"/>
        <dbReference type="ChEBI" id="CHEBI:58603"/>
        <dbReference type="ChEBI" id="CHEBI:60364"/>
        <dbReference type="ChEBI" id="CHEBI:60377"/>
        <dbReference type="ChEBI" id="CHEBI:85987"/>
        <dbReference type="EC" id="2.4.99.12"/>
    </reaction>
</comment>
<dbReference type="PATRIC" id="fig|667014.3.peg.156"/>
<keyword evidence="4 9" id="KW-0808">Transferase</keyword>
<dbReference type="InterPro" id="IPR039901">
    <property type="entry name" value="Kdotransferase"/>
</dbReference>
<dbReference type="UniPathway" id="UPA00958"/>
<feature type="domain" description="3-deoxy-D-manno-octulosonic-acid transferase N-terminal" evidence="10">
    <location>
        <begin position="39"/>
        <end position="204"/>
    </location>
</feature>
<keyword evidence="12" id="KW-1185">Reference proteome</keyword>
<protein>
    <recommendedName>
        <fullName evidence="3 9">3-deoxy-D-manno-octulosonic acid transferase</fullName>
        <shortName evidence="9">Kdo transferase</shortName>
        <ecNumber evidence="2 9">2.4.99.12</ecNumber>
    </recommendedName>
    <alternativeName>
        <fullName evidence="5 9">Lipid IV(A) 3-deoxy-D-manno-octulosonic acid transferase</fullName>
    </alternativeName>
</protein>
<comment type="pathway">
    <text evidence="1 9">Bacterial outer membrane biogenesis; LPS core biosynthesis.</text>
</comment>
<name>F8AE43_THEID</name>
<dbReference type="EMBL" id="CP002683">
    <property type="protein sequence ID" value="AEH44037.1"/>
    <property type="molecule type" value="Genomic_DNA"/>
</dbReference>
<dbReference type="InParanoid" id="F8AE43"/>
<dbReference type="PaxDb" id="667014-Thein_0152"/>
<comment type="similarity">
    <text evidence="9">Belongs to the glycosyltransferase group 1 family.</text>
</comment>
<dbReference type="EC" id="2.4.99.12" evidence="2 9"/>
<sequence>MLKFYFATQIFTWPFYLGSHFKREKRALLNKRLNPPLIPDTKQVIWIHTLSVGEVQAAIPLLKALRENLPGYFLVFTVATASGYQQALKRAENLADLIWPGPIDLYTVIRKYLKSFHPALFILVESDIWPGLLGEIKRRDIPLVLVNAALSERSFKRLNKIPILKDLLFGSFSFIGAATKGDAERLKKLLPEREIFFFGNLKYEIPPPSKEKIARLKTELGPFLKRPVIVCGSTHPGEEELLFEGFRRFGRGSLVLCPRHPKRAEELLKLAREKGFKASKRSNPSASEVIVVDTLGELAALYSLGDVAFVGGSLVPVGGHNLFEPLVFGLPVCFGPYVESISDLAEYLIEKQIGFKIDNSKNIADLWNKIVCQQKDLKDKALAIKKEFLGVSQQYVAYLEKFLGHK</sequence>
<reference evidence="11 12" key="2">
    <citation type="journal article" date="2012" name="Stand. Genomic Sci.">
        <title>Complete genome sequence of the thermophilic sulfate-reducing ocean bacterium Thermodesulfatator indicus type strain (CIR29812(T)).</title>
        <authorList>
            <person name="Anderson I."/>
            <person name="Saunders E."/>
            <person name="Lapidus A."/>
            <person name="Nolan M."/>
            <person name="Lucas S."/>
            <person name="Tice H."/>
            <person name="Del Rio T.G."/>
            <person name="Cheng J.F."/>
            <person name="Han C."/>
            <person name="Tapia R."/>
            <person name="Goodwin L.A."/>
            <person name="Pitluck S."/>
            <person name="Liolios K."/>
            <person name="Mavromatis K."/>
            <person name="Pagani I."/>
            <person name="Ivanova N."/>
            <person name="Mikhailova N."/>
            <person name="Pati A."/>
            <person name="Chen A."/>
            <person name="Palaniappan K."/>
            <person name="Land M."/>
            <person name="Hauser L."/>
            <person name="Jeffries C.D."/>
            <person name="Chang Y.J."/>
            <person name="Brambilla E.M."/>
            <person name="Rohde M."/>
            <person name="Spring S."/>
            <person name="Goker M."/>
            <person name="Detter J.C."/>
            <person name="Woyke T."/>
            <person name="Bristow J."/>
            <person name="Eisen J.A."/>
            <person name="Markowitz V."/>
            <person name="Hugenholtz P."/>
            <person name="Kyrpides N.C."/>
            <person name="Klenk H.P."/>
        </authorList>
    </citation>
    <scope>NUCLEOTIDE SEQUENCE [LARGE SCALE GENOMIC DNA]</scope>
    <source>
        <strain evidence="12">DSM 15286 / JCM 11887 / CIR29812</strain>
    </source>
</reference>
<evidence type="ECO:0000313" key="11">
    <source>
        <dbReference type="EMBL" id="AEH44037.1"/>
    </source>
</evidence>
<gene>
    <name evidence="11" type="ordered locus">Thein_0152</name>
</gene>
<comment type="function">
    <text evidence="9">Involved in lipopolysaccharide (LPS) biosynthesis. Catalyzes the transfer of 3-deoxy-D-manno-octulosonate (Kdo) residue(s) from CMP-Kdo to lipid IV(A), the tetraacyldisaccharide-1,4'-bisphosphate precursor of lipid A.</text>
</comment>
<dbReference type="PANTHER" id="PTHR42755:SF1">
    <property type="entry name" value="3-DEOXY-D-MANNO-OCTULOSONIC ACID TRANSFERASE, MITOCHONDRIAL-RELATED"/>
    <property type="match status" value="1"/>
</dbReference>
<dbReference type="Pfam" id="PF04413">
    <property type="entry name" value="Glycos_transf_N"/>
    <property type="match status" value="1"/>
</dbReference>
<evidence type="ECO:0000256" key="4">
    <source>
        <dbReference type="ARBA" id="ARBA00022679"/>
    </source>
</evidence>
<proteinExistence type="inferred from homology"/>
<dbReference type="Gene3D" id="3.40.50.2000">
    <property type="entry name" value="Glycogen Phosphorylase B"/>
    <property type="match status" value="1"/>
</dbReference>
<dbReference type="AlphaFoldDB" id="F8AE43"/>
<evidence type="ECO:0000256" key="5">
    <source>
        <dbReference type="ARBA" id="ARBA00031445"/>
    </source>
</evidence>
<dbReference type="eggNOG" id="COG1519">
    <property type="taxonomic scope" value="Bacteria"/>
</dbReference>
<evidence type="ECO:0000256" key="7">
    <source>
        <dbReference type="PIRSR" id="PIRSR639901-1"/>
    </source>
</evidence>
<evidence type="ECO:0000259" key="10">
    <source>
        <dbReference type="Pfam" id="PF04413"/>
    </source>
</evidence>
<dbReference type="STRING" id="667014.Thein_0152"/>
<evidence type="ECO:0000256" key="2">
    <source>
        <dbReference type="ARBA" id="ARBA00012621"/>
    </source>
</evidence>
<evidence type="ECO:0000256" key="1">
    <source>
        <dbReference type="ARBA" id="ARBA00004713"/>
    </source>
</evidence>
<accession>F8AE43</accession>
<keyword evidence="9" id="KW-0472">Membrane</keyword>
<reference evidence="12" key="1">
    <citation type="submission" date="2011-04" db="EMBL/GenBank/DDBJ databases">
        <title>The complete genome of Thermodesulfatator indicus DSM 15286.</title>
        <authorList>
            <person name="Lucas S."/>
            <person name="Copeland A."/>
            <person name="Lapidus A."/>
            <person name="Bruce D."/>
            <person name="Goodwin L."/>
            <person name="Pitluck S."/>
            <person name="Peters L."/>
            <person name="Kyrpides N."/>
            <person name="Mavromatis K."/>
            <person name="Pagani I."/>
            <person name="Ivanova N."/>
            <person name="Saunders L."/>
            <person name="Detter J.C."/>
            <person name="Tapia R."/>
            <person name="Han C."/>
            <person name="Land M."/>
            <person name="Hauser L."/>
            <person name="Markowitz V."/>
            <person name="Cheng J.-F."/>
            <person name="Hugenholtz P."/>
            <person name="Woyke T."/>
            <person name="Wu D."/>
            <person name="Spring S."/>
            <person name="Schroeder M."/>
            <person name="Brambilla E."/>
            <person name="Klenk H.-P."/>
            <person name="Eisen J.A."/>
        </authorList>
    </citation>
    <scope>NUCLEOTIDE SEQUENCE [LARGE SCALE GENOMIC DNA]</scope>
    <source>
        <strain evidence="12">DSM 15286 / JCM 11887 / CIR29812</strain>
    </source>
</reference>
<feature type="active site" description="Proton acceptor" evidence="7">
    <location>
        <position position="54"/>
    </location>
</feature>
<dbReference type="GO" id="GO:0043842">
    <property type="term" value="F:Kdo transferase activity"/>
    <property type="evidence" value="ECO:0007669"/>
    <property type="project" value="UniProtKB-EC"/>
</dbReference>
<dbReference type="GO" id="GO:0009244">
    <property type="term" value="P:lipopolysaccharide core region biosynthetic process"/>
    <property type="evidence" value="ECO:0007669"/>
    <property type="project" value="UniProtKB-UniRule"/>
</dbReference>
<evidence type="ECO:0000313" key="12">
    <source>
        <dbReference type="Proteomes" id="UP000006793"/>
    </source>
</evidence>
<evidence type="ECO:0000256" key="6">
    <source>
        <dbReference type="ARBA" id="ARBA00049183"/>
    </source>
</evidence>
<dbReference type="OrthoDB" id="9789797at2"/>
<comment type="subcellular location">
    <subcellularLocation>
        <location evidence="9">Cell membrane</location>
    </subcellularLocation>
</comment>
<dbReference type="InterPro" id="IPR038107">
    <property type="entry name" value="Glycos_transf_N_sf"/>
</dbReference>
<dbReference type="KEGG" id="tid:Thein_0152"/>
<dbReference type="PANTHER" id="PTHR42755">
    <property type="entry name" value="3-DEOXY-MANNO-OCTULOSONATE CYTIDYLYLTRANSFERASE"/>
    <property type="match status" value="1"/>
</dbReference>